<keyword evidence="3" id="KW-1185">Reference proteome</keyword>
<dbReference type="EMBL" id="PVLR01000027">
    <property type="protein sequence ID" value="PRD68573.1"/>
    <property type="molecule type" value="Genomic_DNA"/>
</dbReference>
<dbReference type="InterPro" id="IPR001173">
    <property type="entry name" value="Glyco_trans_2-like"/>
</dbReference>
<organism evidence="2 3">
    <name type="scientific">Malikia spinosa</name>
    <dbReference type="NCBI Taxonomy" id="86180"/>
    <lineage>
        <taxon>Bacteria</taxon>
        <taxon>Pseudomonadati</taxon>
        <taxon>Pseudomonadota</taxon>
        <taxon>Betaproteobacteria</taxon>
        <taxon>Burkholderiales</taxon>
        <taxon>Comamonadaceae</taxon>
        <taxon>Malikia</taxon>
    </lineage>
</organism>
<dbReference type="AlphaFoldDB" id="A0A2S9KDQ3"/>
<dbReference type="RefSeq" id="WP_105729901.1">
    <property type="nucleotide sequence ID" value="NZ_PVLR01000027.1"/>
</dbReference>
<evidence type="ECO:0000259" key="1">
    <source>
        <dbReference type="Pfam" id="PF00535"/>
    </source>
</evidence>
<reference evidence="2 3" key="1">
    <citation type="submission" date="2018-03" db="EMBL/GenBank/DDBJ databases">
        <title>Comparative genomics illustrates the genes involved in a hyperalkaliphilic mechanisms of Serpentinomonas isolated from highly-alkaline calcium-rich serpentinized springs.</title>
        <authorList>
            <person name="Suzuki S."/>
            <person name="Ishii S."/>
            <person name="Walworth N."/>
            <person name="Bird L."/>
            <person name="Kuenen J.G."/>
            <person name="Nealson K.H."/>
        </authorList>
    </citation>
    <scope>NUCLEOTIDE SEQUENCE [LARGE SCALE GENOMIC DNA]</scope>
    <source>
        <strain evidence="2 3">83</strain>
    </source>
</reference>
<dbReference type="PANTHER" id="PTHR43685">
    <property type="entry name" value="GLYCOSYLTRANSFERASE"/>
    <property type="match status" value="1"/>
</dbReference>
<protein>
    <recommendedName>
        <fullName evidence="1">Glycosyltransferase 2-like domain-containing protein</fullName>
    </recommendedName>
</protein>
<feature type="domain" description="Glycosyltransferase 2-like" evidence="1">
    <location>
        <begin position="4"/>
        <end position="156"/>
    </location>
</feature>
<sequence length="324" mass="37784">MNVSFVIRTYNEEKYIEEVIKKIKAQATNHDIEIIIVDSESTDGTVEISRKLGAKIVHITKSEWSWGRSLNKGIEASNSDYIAIISGHCILASDQWVETSIHTIQEGYDAIYGRQIPIKGLDYFEEYELFKWYPDIDLCKLSIKNQTGISNAACFMKREAWNQVKFDEEAQSMEDGIWATTAIKLGLRVGYTSRTCLYHSHPFDAEYTYRKWYSRTLAGLRYADILFSGNKIYKTKRLIKRHLFILIIIKNSLLELIDFQYFFKENKAVSFKAACYFILLKYYAIIKSQQSYNKNINVKYWGVQQSNRLMTNISNNLNGMFQKK</sequence>
<dbReference type="OrthoDB" id="9815923at2"/>
<evidence type="ECO:0000313" key="2">
    <source>
        <dbReference type="EMBL" id="PRD68573.1"/>
    </source>
</evidence>
<dbReference type="SUPFAM" id="SSF53448">
    <property type="entry name" value="Nucleotide-diphospho-sugar transferases"/>
    <property type="match status" value="1"/>
</dbReference>
<dbReference type="Proteomes" id="UP000238326">
    <property type="component" value="Unassembled WGS sequence"/>
</dbReference>
<accession>A0A2S9KDQ3</accession>
<proteinExistence type="predicted"/>
<evidence type="ECO:0000313" key="3">
    <source>
        <dbReference type="Proteomes" id="UP000238326"/>
    </source>
</evidence>
<dbReference type="Gene3D" id="3.90.550.10">
    <property type="entry name" value="Spore Coat Polysaccharide Biosynthesis Protein SpsA, Chain A"/>
    <property type="match status" value="1"/>
</dbReference>
<name>A0A2S9KDQ3_9BURK</name>
<dbReference type="PANTHER" id="PTHR43685:SF2">
    <property type="entry name" value="GLYCOSYLTRANSFERASE 2-LIKE DOMAIN-CONTAINING PROTEIN"/>
    <property type="match status" value="1"/>
</dbReference>
<comment type="caution">
    <text evidence="2">The sequence shown here is derived from an EMBL/GenBank/DDBJ whole genome shotgun (WGS) entry which is preliminary data.</text>
</comment>
<gene>
    <name evidence="2" type="ORF">C6P61_10575</name>
</gene>
<dbReference type="InterPro" id="IPR029044">
    <property type="entry name" value="Nucleotide-diphossugar_trans"/>
</dbReference>
<dbReference type="Pfam" id="PF00535">
    <property type="entry name" value="Glycos_transf_2"/>
    <property type="match status" value="1"/>
</dbReference>
<dbReference type="InterPro" id="IPR050834">
    <property type="entry name" value="Glycosyltransf_2"/>
</dbReference>